<reference evidence="1 2" key="1">
    <citation type="submission" date="2016-11" db="EMBL/GenBank/DDBJ databases">
        <authorList>
            <person name="Jaros S."/>
            <person name="Januszkiewicz K."/>
            <person name="Wedrychowicz H."/>
        </authorList>
    </citation>
    <scope>NUCLEOTIDE SEQUENCE [LARGE SCALE GENOMIC DNA]</scope>
</reference>
<evidence type="ECO:0000313" key="1">
    <source>
        <dbReference type="EMBL" id="SGY14264.1"/>
    </source>
</evidence>
<dbReference type="AlphaFoldDB" id="A0A2X0MBR6"/>
<protein>
    <submittedName>
        <fullName evidence="1">BQ5605_C010g06122 protein</fullName>
    </submittedName>
</protein>
<organism evidence="1 2">
    <name type="scientific">Microbotryum silenes-dioicae</name>
    <dbReference type="NCBI Taxonomy" id="796604"/>
    <lineage>
        <taxon>Eukaryota</taxon>
        <taxon>Fungi</taxon>
        <taxon>Dikarya</taxon>
        <taxon>Basidiomycota</taxon>
        <taxon>Pucciniomycotina</taxon>
        <taxon>Microbotryomycetes</taxon>
        <taxon>Microbotryales</taxon>
        <taxon>Microbotryaceae</taxon>
        <taxon>Microbotryum</taxon>
    </lineage>
</organism>
<evidence type="ECO:0000313" key="2">
    <source>
        <dbReference type="Proteomes" id="UP000249464"/>
    </source>
</evidence>
<accession>A0A2X0MBR6</accession>
<sequence length="132" mass="14467">MRRSQHDHAKGETALQERHLLISPADRNSASSLPFVSTECLLFVHRILIVPTVRTQGALFLEDFDVLFELRTPAHKFAITPVDASSPSTLLENIGIDLARANSGTVARLDKAELIRLSSIISFASGCKHGSF</sequence>
<gene>
    <name evidence="1" type="primary">BQ5605_C010g06122</name>
    <name evidence="1" type="ORF">BQ5605_C010G06122</name>
</gene>
<proteinExistence type="predicted"/>
<keyword evidence="2" id="KW-1185">Reference proteome</keyword>
<name>A0A2X0MBR6_9BASI</name>
<dbReference type="EMBL" id="FQNC01000012">
    <property type="protein sequence ID" value="SGY14264.1"/>
    <property type="molecule type" value="Genomic_DNA"/>
</dbReference>
<dbReference type="Proteomes" id="UP000249464">
    <property type="component" value="Unassembled WGS sequence"/>
</dbReference>